<dbReference type="GO" id="GO:0000209">
    <property type="term" value="P:protein polyubiquitination"/>
    <property type="evidence" value="ECO:0007669"/>
    <property type="project" value="TreeGrafter"/>
</dbReference>
<dbReference type="InterPro" id="IPR011042">
    <property type="entry name" value="6-blade_b-propeller_TolB-like"/>
</dbReference>
<dbReference type="GO" id="GO:0008270">
    <property type="term" value="F:zinc ion binding"/>
    <property type="evidence" value="ECO:0007669"/>
    <property type="project" value="UniProtKB-KW"/>
</dbReference>
<dbReference type="CDD" id="cd05819">
    <property type="entry name" value="NHL"/>
    <property type="match status" value="1"/>
</dbReference>
<dbReference type="Proteomes" id="UP000663832">
    <property type="component" value="Unassembled WGS sequence"/>
</dbReference>
<dbReference type="EMBL" id="CAJNOM010001588">
    <property type="protein sequence ID" value="CAF1613479.1"/>
    <property type="molecule type" value="Genomic_DNA"/>
</dbReference>
<keyword evidence="3" id="KW-0812">Transmembrane</keyword>
<dbReference type="Proteomes" id="UP000663877">
    <property type="component" value="Unassembled WGS sequence"/>
</dbReference>
<comment type="caution">
    <text evidence="4">The sequence shown here is derived from an EMBL/GenBank/DDBJ whole genome shotgun (WGS) entry which is preliminary data.</text>
</comment>
<evidence type="ECO:0000313" key="4">
    <source>
        <dbReference type="EMBL" id="CAF1398812.1"/>
    </source>
</evidence>
<evidence type="ECO:0000313" key="7">
    <source>
        <dbReference type="Proteomes" id="UP000663877"/>
    </source>
</evidence>
<gene>
    <name evidence="4" type="ORF">BJG266_LOCUS37535</name>
    <name evidence="5" type="ORF">QVE165_LOCUS54433</name>
</gene>
<organism evidence="4 7">
    <name type="scientific">Adineta steineri</name>
    <dbReference type="NCBI Taxonomy" id="433720"/>
    <lineage>
        <taxon>Eukaryota</taxon>
        <taxon>Metazoa</taxon>
        <taxon>Spiralia</taxon>
        <taxon>Gnathifera</taxon>
        <taxon>Rotifera</taxon>
        <taxon>Eurotatoria</taxon>
        <taxon>Bdelloidea</taxon>
        <taxon>Adinetida</taxon>
        <taxon>Adinetidae</taxon>
        <taxon>Adineta</taxon>
    </lineage>
</organism>
<dbReference type="GO" id="GO:0043161">
    <property type="term" value="P:proteasome-mediated ubiquitin-dependent protein catabolic process"/>
    <property type="evidence" value="ECO:0007669"/>
    <property type="project" value="TreeGrafter"/>
</dbReference>
<dbReference type="InterPro" id="IPR050952">
    <property type="entry name" value="TRIM-NHL_E3_ligases"/>
</dbReference>
<dbReference type="AlphaFoldDB" id="A0A815KQQ4"/>
<keyword evidence="3" id="KW-0472">Membrane</keyword>
<feature type="transmembrane region" description="Helical" evidence="3">
    <location>
        <begin position="38"/>
        <end position="63"/>
    </location>
</feature>
<keyword evidence="6" id="KW-1185">Reference proteome</keyword>
<name>A0A815KQQ4_9BILA</name>
<evidence type="ECO:0000313" key="6">
    <source>
        <dbReference type="Proteomes" id="UP000663832"/>
    </source>
</evidence>
<keyword evidence="1" id="KW-0677">Repeat</keyword>
<dbReference type="PANTHER" id="PTHR24104">
    <property type="entry name" value="E3 UBIQUITIN-PROTEIN LIGASE NHLRC1-RELATED"/>
    <property type="match status" value="1"/>
</dbReference>
<evidence type="ECO:0000256" key="2">
    <source>
        <dbReference type="PROSITE-ProRule" id="PRU00504"/>
    </source>
</evidence>
<keyword evidence="3" id="KW-1133">Transmembrane helix</keyword>
<evidence type="ECO:0000313" key="5">
    <source>
        <dbReference type="EMBL" id="CAF1613479.1"/>
    </source>
</evidence>
<dbReference type="EMBL" id="CAJNOI010001260">
    <property type="protein sequence ID" value="CAF1398812.1"/>
    <property type="molecule type" value="Genomic_DNA"/>
</dbReference>
<dbReference type="OrthoDB" id="10035480at2759"/>
<dbReference type="PROSITE" id="PS51125">
    <property type="entry name" value="NHL"/>
    <property type="match status" value="1"/>
</dbReference>
<protein>
    <recommendedName>
        <fullName evidence="8">NHL repeat containing protein</fullName>
    </recommendedName>
</protein>
<dbReference type="Gene3D" id="2.120.10.30">
    <property type="entry name" value="TolB, C-terminal domain"/>
    <property type="match status" value="1"/>
</dbReference>
<accession>A0A815KQQ4</accession>
<evidence type="ECO:0000256" key="1">
    <source>
        <dbReference type="ARBA" id="ARBA00022737"/>
    </source>
</evidence>
<dbReference type="PANTHER" id="PTHR24104:SF25">
    <property type="entry name" value="PROTEIN LIN-41"/>
    <property type="match status" value="1"/>
</dbReference>
<feature type="repeat" description="NHL" evidence="2">
    <location>
        <begin position="134"/>
        <end position="177"/>
    </location>
</feature>
<sequence>MSSFSGIINSYYSIDDIPDNDRIIIINNKQKRNLFKRIILILAISVLCIFMLMIITTTVTITFKKKSINFNYQNSSLTENKIILNISKPLEQNNIASNKTKTILETSTPSKHNNSLNRQLSTNPHYNQNGNIVAGVFSTPNDELNKLQSPASVYLDRERNIYVADTANHRIRKYFPGKSAEGLTLIDKTWNINSPRCLYIDQESNHLFFLDRDNQENYRVQLLKLNSNKLKLTILIIGKQTRSYGMTLDQNLNIYISEFNYHRIVKWLSPNYDRYVIIGENNKKTLSFPRSIYIDEVTNNLYIADRNRIQRWSTNSNESEIVMQGGSLCPNGIEYDSHGNLYISQDKTIKLINNTTDLEGIDIIGIQDYPNMDANFETTANLYTPEGIYLDKTNGDFYVADSDFNRIIKFTIID</sequence>
<evidence type="ECO:0000256" key="3">
    <source>
        <dbReference type="SAM" id="Phobius"/>
    </source>
</evidence>
<proteinExistence type="predicted"/>
<dbReference type="SUPFAM" id="SSF101898">
    <property type="entry name" value="NHL repeat"/>
    <property type="match status" value="1"/>
</dbReference>
<evidence type="ECO:0008006" key="8">
    <source>
        <dbReference type="Google" id="ProtNLM"/>
    </source>
</evidence>
<dbReference type="GO" id="GO:0061630">
    <property type="term" value="F:ubiquitin protein ligase activity"/>
    <property type="evidence" value="ECO:0007669"/>
    <property type="project" value="TreeGrafter"/>
</dbReference>
<reference evidence="4" key="1">
    <citation type="submission" date="2021-02" db="EMBL/GenBank/DDBJ databases">
        <authorList>
            <person name="Nowell W R."/>
        </authorList>
    </citation>
    <scope>NUCLEOTIDE SEQUENCE</scope>
</reference>
<dbReference type="Pfam" id="PF01436">
    <property type="entry name" value="NHL"/>
    <property type="match status" value="2"/>
</dbReference>
<dbReference type="InterPro" id="IPR001258">
    <property type="entry name" value="NHL_repeat"/>
</dbReference>